<dbReference type="InterPro" id="IPR029058">
    <property type="entry name" value="AB_hydrolase_fold"/>
</dbReference>
<dbReference type="Gene3D" id="3.40.50.1820">
    <property type="entry name" value="alpha/beta hydrolase"/>
    <property type="match status" value="1"/>
</dbReference>
<feature type="non-terminal residue" evidence="1">
    <location>
        <position position="1"/>
    </location>
</feature>
<sequence>KTLPRSQSEKIHKKIPNSKLIVIERAGHYSPVEKAPEINDHIIDFLKK</sequence>
<gene>
    <name evidence="1" type="ORF">LCGC14_2312470</name>
</gene>
<comment type="caution">
    <text evidence="1">The sequence shown here is derived from an EMBL/GenBank/DDBJ whole genome shotgun (WGS) entry which is preliminary data.</text>
</comment>
<evidence type="ECO:0008006" key="2">
    <source>
        <dbReference type="Google" id="ProtNLM"/>
    </source>
</evidence>
<evidence type="ECO:0000313" key="1">
    <source>
        <dbReference type="EMBL" id="KKL49743.1"/>
    </source>
</evidence>
<proteinExistence type="predicted"/>
<dbReference type="EMBL" id="LAZR01032851">
    <property type="protein sequence ID" value="KKL49743.1"/>
    <property type="molecule type" value="Genomic_DNA"/>
</dbReference>
<dbReference type="AlphaFoldDB" id="A0A0F9CKC8"/>
<dbReference type="SUPFAM" id="SSF53474">
    <property type="entry name" value="alpha/beta-Hydrolases"/>
    <property type="match status" value="1"/>
</dbReference>
<reference evidence="1" key="1">
    <citation type="journal article" date="2015" name="Nature">
        <title>Complex archaea that bridge the gap between prokaryotes and eukaryotes.</title>
        <authorList>
            <person name="Spang A."/>
            <person name="Saw J.H."/>
            <person name="Jorgensen S.L."/>
            <person name="Zaremba-Niedzwiedzka K."/>
            <person name="Martijn J."/>
            <person name="Lind A.E."/>
            <person name="van Eijk R."/>
            <person name="Schleper C."/>
            <person name="Guy L."/>
            <person name="Ettema T.J."/>
        </authorList>
    </citation>
    <scope>NUCLEOTIDE SEQUENCE</scope>
</reference>
<protein>
    <recommendedName>
        <fullName evidence="2">AB hydrolase-1 domain-containing protein</fullName>
    </recommendedName>
</protein>
<accession>A0A0F9CKC8</accession>
<organism evidence="1">
    <name type="scientific">marine sediment metagenome</name>
    <dbReference type="NCBI Taxonomy" id="412755"/>
    <lineage>
        <taxon>unclassified sequences</taxon>
        <taxon>metagenomes</taxon>
        <taxon>ecological metagenomes</taxon>
    </lineage>
</organism>
<name>A0A0F9CKC8_9ZZZZ</name>